<dbReference type="RefSeq" id="WP_009394956.1">
    <property type="nucleotide sequence ID" value="NZ_AMWJ02000002.1"/>
</dbReference>
<organism evidence="1 2">
    <name type="scientific">Pseudomonas bharatica CSV86</name>
    <dbReference type="NCBI Taxonomy" id="1005395"/>
    <lineage>
        <taxon>Bacteria</taxon>
        <taxon>Pseudomonadati</taxon>
        <taxon>Pseudomonadota</taxon>
        <taxon>Gammaproteobacteria</taxon>
        <taxon>Pseudomonadales</taxon>
        <taxon>Pseudomonadaceae</taxon>
        <taxon>Pseudomonas</taxon>
        <taxon>Pseudomonas bharatica</taxon>
    </lineage>
</organism>
<comment type="caution">
    <text evidence="1">The sequence shown here is derived from an EMBL/GenBank/DDBJ whole genome shotgun (WGS) entry which is preliminary data.</text>
</comment>
<dbReference type="Proteomes" id="UP000010448">
    <property type="component" value="Unassembled WGS sequence"/>
</dbReference>
<name>L1M6A9_9PSED</name>
<dbReference type="AlphaFoldDB" id="L1M6A9"/>
<reference evidence="1 2" key="1">
    <citation type="journal article" date="2013" name="Genome Announc.">
        <title>Genome Sequence of Naphthalene-Degrading Soil Bacterium Pseudomonas putida CSV86.</title>
        <authorList>
            <person name="Phale P.S."/>
            <person name="Paliwal V."/>
            <person name="Raju S.C."/>
            <person name="Modak A."/>
            <person name="Purohit H.J."/>
        </authorList>
    </citation>
    <scope>NUCLEOTIDE SEQUENCE [LARGE SCALE GENOMIC DNA]</scope>
    <source>
        <strain evidence="1 2">CSV86</strain>
    </source>
</reference>
<keyword evidence="2" id="KW-1185">Reference proteome</keyword>
<sequence length="82" mass="9510">MPIESTSEFAIHAKTILQQPPLQALVLHLWDAKEYPFDLGSQLRAMDARNYNFMLTLIYAFRRNGPEDQAFQDLAQQLVESR</sequence>
<accession>L1M6A9</accession>
<evidence type="ECO:0000313" key="1">
    <source>
        <dbReference type="EMBL" id="NNJ16723.1"/>
    </source>
</evidence>
<dbReference type="EMBL" id="AMWJ02000002">
    <property type="protein sequence ID" value="NNJ16723.1"/>
    <property type="molecule type" value="Genomic_DNA"/>
</dbReference>
<protein>
    <submittedName>
        <fullName evidence="1">Uncharacterized protein</fullName>
    </submittedName>
</protein>
<evidence type="ECO:0000313" key="2">
    <source>
        <dbReference type="Proteomes" id="UP000010448"/>
    </source>
</evidence>
<gene>
    <name evidence="1" type="ORF">CSV86_016675</name>
</gene>
<proteinExistence type="predicted"/>